<name>A0AAD9PMT1_9APIC</name>
<protein>
    <submittedName>
        <fullName evidence="2">Uncharacterized protein</fullName>
    </submittedName>
</protein>
<comment type="caution">
    <text evidence="2">The sequence shown here is derived from an EMBL/GenBank/DDBJ whole genome shotgun (WGS) entry which is preliminary data.</text>
</comment>
<evidence type="ECO:0000256" key="1">
    <source>
        <dbReference type="SAM" id="MobiDB-lite"/>
    </source>
</evidence>
<organism evidence="2 3">
    <name type="scientific">Babesia duncani</name>
    <dbReference type="NCBI Taxonomy" id="323732"/>
    <lineage>
        <taxon>Eukaryota</taxon>
        <taxon>Sar</taxon>
        <taxon>Alveolata</taxon>
        <taxon>Apicomplexa</taxon>
        <taxon>Aconoidasida</taxon>
        <taxon>Piroplasmida</taxon>
        <taxon>Babesiidae</taxon>
        <taxon>Babesia</taxon>
    </lineage>
</organism>
<keyword evidence="3" id="KW-1185">Reference proteome</keyword>
<proteinExistence type="predicted"/>
<reference evidence="2" key="1">
    <citation type="journal article" date="2023" name="Nat. Microbiol.">
        <title>Babesia duncani multi-omics identifies virulence factors and drug targets.</title>
        <authorList>
            <person name="Singh P."/>
            <person name="Lonardi S."/>
            <person name="Liang Q."/>
            <person name="Vydyam P."/>
            <person name="Khabirova E."/>
            <person name="Fang T."/>
            <person name="Gihaz S."/>
            <person name="Thekkiniath J."/>
            <person name="Munshi M."/>
            <person name="Abel S."/>
            <person name="Ciampossin L."/>
            <person name="Batugedara G."/>
            <person name="Gupta M."/>
            <person name="Lu X.M."/>
            <person name="Lenz T."/>
            <person name="Chakravarty S."/>
            <person name="Cornillot E."/>
            <person name="Hu Y."/>
            <person name="Ma W."/>
            <person name="Gonzalez L.M."/>
            <person name="Sanchez S."/>
            <person name="Estrada K."/>
            <person name="Sanchez-Flores A."/>
            <person name="Montero E."/>
            <person name="Harb O.S."/>
            <person name="Le Roch K.G."/>
            <person name="Mamoun C.B."/>
        </authorList>
    </citation>
    <scope>NUCLEOTIDE SEQUENCE</scope>
    <source>
        <strain evidence="2">WA1</strain>
    </source>
</reference>
<gene>
    <name evidence="2" type="ORF">BdWA1_000281</name>
</gene>
<dbReference type="GeneID" id="94334579"/>
<accession>A0AAD9PMT1</accession>
<evidence type="ECO:0000313" key="3">
    <source>
        <dbReference type="Proteomes" id="UP001214638"/>
    </source>
</evidence>
<dbReference type="AlphaFoldDB" id="A0AAD9PMT1"/>
<evidence type="ECO:0000313" key="2">
    <source>
        <dbReference type="EMBL" id="KAK2197282.1"/>
    </source>
</evidence>
<dbReference type="EMBL" id="JALLKP010000001">
    <property type="protein sequence ID" value="KAK2197282.1"/>
    <property type="molecule type" value="Genomic_DNA"/>
</dbReference>
<dbReference type="RefSeq" id="XP_067804124.1">
    <property type="nucleotide sequence ID" value="XM_067945333.1"/>
</dbReference>
<feature type="region of interest" description="Disordered" evidence="1">
    <location>
        <begin position="1"/>
        <end position="21"/>
    </location>
</feature>
<sequence length="77" mass="8472">MDRHQDESSSEEEPETTSSGLDIEKVLKSLLLSGKFLFSMHYPVAEKLTKICVVCEGRSVADAVTVKGLVKNMQVSN</sequence>
<dbReference type="KEGG" id="bdw:94334579"/>
<dbReference type="Proteomes" id="UP001214638">
    <property type="component" value="Unassembled WGS sequence"/>
</dbReference>